<feature type="transmembrane region" description="Helical" evidence="7">
    <location>
        <begin position="53"/>
        <end position="75"/>
    </location>
</feature>
<evidence type="ECO:0000256" key="1">
    <source>
        <dbReference type="ARBA" id="ARBA00004141"/>
    </source>
</evidence>
<feature type="transmembrane region" description="Helical" evidence="7">
    <location>
        <begin position="156"/>
        <end position="175"/>
    </location>
</feature>
<protein>
    <recommendedName>
        <fullName evidence="8">VTT domain-containing protein</fullName>
    </recommendedName>
</protein>
<evidence type="ECO:0000256" key="7">
    <source>
        <dbReference type="SAM" id="Phobius"/>
    </source>
</evidence>
<dbReference type="STRING" id="4829.A0A168LWF4"/>
<gene>
    <name evidence="9" type="primary">ABSGL_03120.1 scaffold 4229</name>
</gene>
<dbReference type="PANTHER" id="PTHR43220:SF21">
    <property type="entry name" value="TRANSMEMBRANE PROTEIN 41A"/>
    <property type="match status" value="1"/>
</dbReference>
<dbReference type="GO" id="GO:0016020">
    <property type="term" value="C:membrane"/>
    <property type="evidence" value="ECO:0007669"/>
    <property type="project" value="UniProtKB-SubCell"/>
</dbReference>
<sequence length="321" mass="35873">MHGGHSSAQAFMNDYDHHSEDDDDDKTTTDREDKASTELSPGWAAWQRLVPRLALFVCAGAISFYIILQLANLLLSIDLPHTLQDVQAIAVQLDTMTTTGSWQDYFAVVIVFAVIYLWQQGFSMPGSVLLNLLSGHLYGVVAGSLWTSYLTALGSTLAYFLGWLVGTPAMEMSWIKRRADAMREQMDKEKKSTGLFWWLLFARLFPFSPYWFINLASPLLGIPVLPFFWSTFLGSLPYNFVCAQAGEVLGELTSTSDILTVSLMFKLLLVSLVSLIPIIWGKAIQAKLRGWLQRGQKDDEEMELEAHQSSLGYIPVSTAVN</sequence>
<dbReference type="PANTHER" id="PTHR43220">
    <property type="match status" value="1"/>
</dbReference>
<keyword evidence="4 7" id="KW-1133">Transmembrane helix</keyword>
<evidence type="ECO:0000313" key="10">
    <source>
        <dbReference type="Proteomes" id="UP000078561"/>
    </source>
</evidence>
<proteinExistence type="predicted"/>
<organism evidence="9">
    <name type="scientific">Absidia glauca</name>
    <name type="common">Pin mould</name>
    <dbReference type="NCBI Taxonomy" id="4829"/>
    <lineage>
        <taxon>Eukaryota</taxon>
        <taxon>Fungi</taxon>
        <taxon>Fungi incertae sedis</taxon>
        <taxon>Mucoromycota</taxon>
        <taxon>Mucoromycotina</taxon>
        <taxon>Mucoromycetes</taxon>
        <taxon>Mucorales</taxon>
        <taxon>Cunninghamellaceae</taxon>
        <taxon>Absidia</taxon>
    </lineage>
</organism>
<keyword evidence="2 7" id="KW-0812">Transmembrane</keyword>
<dbReference type="InterPro" id="IPR045014">
    <property type="entry name" value="TM41A/B"/>
</dbReference>
<evidence type="ECO:0000313" key="9">
    <source>
        <dbReference type="EMBL" id="SAL97615.1"/>
    </source>
</evidence>
<accession>A0A168LWF4</accession>
<feature type="region of interest" description="Disordered" evidence="6">
    <location>
        <begin position="14"/>
        <end position="36"/>
    </location>
</feature>
<evidence type="ECO:0000256" key="3">
    <source>
        <dbReference type="ARBA" id="ARBA00022729"/>
    </source>
</evidence>
<dbReference type="Pfam" id="PF09335">
    <property type="entry name" value="VTT_dom"/>
    <property type="match status" value="1"/>
</dbReference>
<keyword evidence="3" id="KW-0732">Signal</keyword>
<dbReference type="OMA" id="CIKIPRD"/>
<feature type="domain" description="VTT" evidence="8">
    <location>
        <begin position="125"/>
        <end position="247"/>
    </location>
</feature>
<dbReference type="InterPro" id="IPR032816">
    <property type="entry name" value="VTT_dom"/>
</dbReference>
<keyword evidence="10" id="KW-1185">Reference proteome</keyword>
<comment type="subcellular location">
    <subcellularLocation>
        <location evidence="1">Membrane</location>
        <topology evidence="1">Multi-pass membrane protein</topology>
    </subcellularLocation>
</comment>
<evidence type="ECO:0000256" key="4">
    <source>
        <dbReference type="ARBA" id="ARBA00022989"/>
    </source>
</evidence>
<dbReference type="AlphaFoldDB" id="A0A168LWF4"/>
<evidence type="ECO:0000256" key="6">
    <source>
        <dbReference type="SAM" id="MobiDB-lite"/>
    </source>
</evidence>
<evidence type="ECO:0000259" key="8">
    <source>
        <dbReference type="Pfam" id="PF09335"/>
    </source>
</evidence>
<feature type="transmembrane region" description="Helical" evidence="7">
    <location>
        <begin position="102"/>
        <end position="118"/>
    </location>
</feature>
<evidence type="ECO:0000256" key="2">
    <source>
        <dbReference type="ARBA" id="ARBA00022692"/>
    </source>
</evidence>
<feature type="transmembrane region" description="Helical" evidence="7">
    <location>
        <begin position="258"/>
        <end position="280"/>
    </location>
</feature>
<evidence type="ECO:0000256" key="5">
    <source>
        <dbReference type="ARBA" id="ARBA00023136"/>
    </source>
</evidence>
<keyword evidence="5 7" id="KW-0472">Membrane</keyword>
<dbReference type="EMBL" id="LT551876">
    <property type="protein sequence ID" value="SAL97615.1"/>
    <property type="molecule type" value="Genomic_DNA"/>
</dbReference>
<dbReference type="InParanoid" id="A0A168LWF4"/>
<reference evidence="9" key="1">
    <citation type="submission" date="2016-04" db="EMBL/GenBank/DDBJ databases">
        <authorList>
            <person name="Evans L.H."/>
            <person name="Alamgir A."/>
            <person name="Owens N."/>
            <person name="Weber N.D."/>
            <person name="Virtaneva K."/>
            <person name="Barbian K."/>
            <person name="Babar A."/>
            <person name="Rosenke K."/>
        </authorList>
    </citation>
    <scope>NUCLEOTIDE SEQUENCE [LARGE SCALE GENOMIC DNA]</scope>
    <source>
        <strain evidence="9">CBS 101.48</strain>
    </source>
</reference>
<name>A0A168LWF4_ABSGL</name>
<dbReference type="Proteomes" id="UP000078561">
    <property type="component" value="Unassembled WGS sequence"/>
</dbReference>
<dbReference type="OrthoDB" id="3364966at2759"/>